<name>A0ABR8GKK8_9CYAN</name>
<gene>
    <name evidence="1" type="ORF">H6G81_05025</name>
</gene>
<reference evidence="1 2" key="1">
    <citation type="journal article" date="2020" name="ISME J.">
        <title>Comparative genomics reveals insights into cyanobacterial evolution and habitat adaptation.</title>
        <authorList>
            <person name="Chen M.Y."/>
            <person name="Teng W.K."/>
            <person name="Zhao L."/>
            <person name="Hu C.X."/>
            <person name="Zhou Y.K."/>
            <person name="Han B.P."/>
            <person name="Song L.R."/>
            <person name="Shu W.S."/>
        </authorList>
    </citation>
    <scope>NUCLEOTIDE SEQUENCE [LARGE SCALE GENOMIC DNA]</scope>
    <source>
        <strain evidence="1 2">FACHB-248</strain>
    </source>
</reference>
<accession>A0ABR8GKK8</accession>
<sequence length="124" mass="13450">MSNNSKNFTQNFHGSATNVAGNVEGDFNVNQAKNNLSEAAAEIQQLLNQLSQTYPTTTTAEKMIVASVAIQRIENNHTLRDRILSALKTGGIQALGQMLNHPAATFAIAALEDWQKSKDSNTPH</sequence>
<keyword evidence="2" id="KW-1185">Reference proteome</keyword>
<proteinExistence type="predicted"/>
<protein>
    <submittedName>
        <fullName evidence="1">Uncharacterized protein</fullName>
    </submittedName>
</protein>
<dbReference type="EMBL" id="JACJTA010000007">
    <property type="protein sequence ID" value="MBD2603911.1"/>
    <property type="molecule type" value="Genomic_DNA"/>
</dbReference>
<organism evidence="1 2">
    <name type="scientific">Scytonema hofmannii FACHB-248</name>
    <dbReference type="NCBI Taxonomy" id="1842502"/>
    <lineage>
        <taxon>Bacteria</taxon>
        <taxon>Bacillati</taxon>
        <taxon>Cyanobacteriota</taxon>
        <taxon>Cyanophyceae</taxon>
        <taxon>Nostocales</taxon>
        <taxon>Scytonemataceae</taxon>
        <taxon>Scytonema</taxon>
    </lineage>
</organism>
<evidence type="ECO:0000313" key="1">
    <source>
        <dbReference type="EMBL" id="MBD2603911.1"/>
    </source>
</evidence>
<evidence type="ECO:0000313" key="2">
    <source>
        <dbReference type="Proteomes" id="UP000660380"/>
    </source>
</evidence>
<comment type="caution">
    <text evidence="1">The sequence shown here is derived from an EMBL/GenBank/DDBJ whole genome shotgun (WGS) entry which is preliminary data.</text>
</comment>
<dbReference type="Proteomes" id="UP000660380">
    <property type="component" value="Unassembled WGS sequence"/>
</dbReference>
<dbReference type="RefSeq" id="WP_029632757.1">
    <property type="nucleotide sequence ID" value="NZ_JACJTA010000007.1"/>
</dbReference>